<evidence type="ECO:0000313" key="2">
    <source>
        <dbReference type="EMBL" id="HIV22385.1"/>
    </source>
</evidence>
<feature type="transmembrane region" description="Helical" evidence="1">
    <location>
        <begin position="91"/>
        <end position="110"/>
    </location>
</feature>
<dbReference type="NCBIfam" id="TIGR02876">
    <property type="entry name" value="spore_yqfD"/>
    <property type="match status" value="1"/>
</dbReference>
<comment type="caution">
    <text evidence="2">The sequence shown here is derived from an EMBL/GenBank/DDBJ whole genome shotgun (WGS) entry which is preliminary data.</text>
</comment>
<dbReference type="EMBL" id="DVOS01000005">
    <property type="protein sequence ID" value="HIV22385.1"/>
    <property type="molecule type" value="Genomic_DNA"/>
</dbReference>
<accession>A0A9D1NY57</accession>
<dbReference type="Proteomes" id="UP000886889">
    <property type="component" value="Unassembled WGS sequence"/>
</dbReference>
<sequence length="409" mass="46805">MKGRVLSWFVGSLKITIRGYCCERFFNLCAYHGIVLWKLKPLGENEFTAGISLKNFRKIRPLAKKCHVRIQVVKKSGFPFFCLQCRKRKPLFFSAAMAFALLFVLSLFIWDIRIEGNREVTDEQITDYLTDRGIVQGRLKNSVDYKELASSLRAYFPELTWVSVKLEGTRLLIQLQENTDPVLQEEGEYGPGDLVSDVEGTVTRIITRSGTPAVKAGDQVKKGDLLVSGRVELVNDAAEVYGYQYTAADADVYVLTATKYQDEVSFDRQEKVYSGGETSRILLKFGSFSLGIPFFEIPYKQYDTVKEDRQLRLMENFYLPVYFSKITVREYETIDKTWTFGQAKARLEANLENFLKKIQEKGVQIFQNDVKIETADSLCRACGTIYLIEKAGRRVLIEEEPLTPETESE</sequence>
<evidence type="ECO:0000313" key="3">
    <source>
        <dbReference type="Proteomes" id="UP000886889"/>
    </source>
</evidence>
<protein>
    <submittedName>
        <fullName evidence="2">Sporulation protein YqfD</fullName>
    </submittedName>
</protein>
<dbReference type="InterPro" id="IPR010690">
    <property type="entry name" value="YqfD"/>
</dbReference>
<reference evidence="2" key="2">
    <citation type="journal article" date="2021" name="PeerJ">
        <title>Extensive microbial diversity within the chicken gut microbiome revealed by metagenomics and culture.</title>
        <authorList>
            <person name="Gilroy R."/>
            <person name="Ravi A."/>
            <person name="Getino M."/>
            <person name="Pursley I."/>
            <person name="Horton D.L."/>
            <person name="Alikhan N.F."/>
            <person name="Baker D."/>
            <person name="Gharbi K."/>
            <person name="Hall N."/>
            <person name="Watson M."/>
            <person name="Adriaenssens E.M."/>
            <person name="Foster-Nyarko E."/>
            <person name="Jarju S."/>
            <person name="Secka A."/>
            <person name="Antonio M."/>
            <person name="Oren A."/>
            <person name="Chaudhuri R.R."/>
            <person name="La Ragione R."/>
            <person name="Hildebrand F."/>
            <person name="Pallen M.J."/>
        </authorList>
    </citation>
    <scope>NUCLEOTIDE SEQUENCE</scope>
    <source>
        <strain evidence="2">ChiBcec6-7307</strain>
    </source>
</reference>
<dbReference type="AlphaFoldDB" id="A0A9D1NY57"/>
<dbReference type="Pfam" id="PF06898">
    <property type="entry name" value="YqfD"/>
    <property type="match status" value="1"/>
</dbReference>
<proteinExistence type="predicted"/>
<organism evidence="2 3">
    <name type="scientific">Candidatus Merdiplasma excrementigallinarum</name>
    <dbReference type="NCBI Taxonomy" id="2840864"/>
    <lineage>
        <taxon>Bacteria</taxon>
        <taxon>Bacillati</taxon>
        <taxon>Bacillota</taxon>
        <taxon>Clostridia</taxon>
        <taxon>Lachnospirales</taxon>
        <taxon>Lachnospiraceae</taxon>
        <taxon>Lachnospiraceae incertae sedis</taxon>
        <taxon>Candidatus Merdiplasma</taxon>
    </lineage>
</organism>
<dbReference type="PIRSF" id="PIRSF029895">
    <property type="entry name" value="SpoIV"/>
    <property type="match status" value="1"/>
</dbReference>
<keyword evidence="1" id="KW-1133">Transmembrane helix</keyword>
<name>A0A9D1NY57_9FIRM</name>
<reference evidence="2" key="1">
    <citation type="submission" date="2020-10" db="EMBL/GenBank/DDBJ databases">
        <authorList>
            <person name="Gilroy R."/>
        </authorList>
    </citation>
    <scope>NUCLEOTIDE SEQUENCE</scope>
    <source>
        <strain evidence="2">ChiBcec6-7307</strain>
    </source>
</reference>
<keyword evidence="1" id="KW-0812">Transmembrane</keyword>
<keyword evidence="1" id="KW-0472">Membrane</keyword>
<gene>
    <name evidence="2" type="primary">yqfD</name>
    <name evidence="2" type="ORF">IAC80_00455</name>
</gene>
<evidence type="ECO:0000256" key="1">
    <source>
        <dbReference type="SAM" id="Phobius"/>
    </source>
</evidence>